<dbReference type="InterPro" id="IPR027417">
    <property type="entry name" value="P-loop_NTPase"/>
</dbReference>
<sequence>MRLVSVLRRLKTIRQTAASSLQQHVTAVQTPDGVPTVRAYGMSAFFIDRMHELIDDNTSSIWHMTLCSVMMDLQLGMLGALFVTSSCLGICLTGADAGTAGVALSFAMQFNATMAGFLKRIATVESGLNSVGRIAEYSRVPQEPVSGIDVPESWPSKGGIQVKGVTAGYHPGLPAALNDVTFCIKPGERVGVVGRTGAGKSSLTLALARLIDLRQGSIAIDDIDISTVKLNVLRRRILIIPQDPHLFAGSLRSTLDPHGTHDDGTLITLLKRLRLHATTGEDGTDMPFTNLSFTIEDGGRNISQGQRQLLCLASALLSRKRIVIMDEATSALDMETDVAIQAAIREGLPDATVVVVAHRLATVAGFDKVLVLEDGRAVEFGEPRELYLRRQHFWRLVRFSSDREELAERIMSGETSRNSRK</sequence>
<dbReference type="InterPro" id="IPR050173">
    <property type="entry name" value="ABC_transporter_C-like"/>
</dbReference>
<keyword evidence="5" id="KW-0067">ATP-binding</keyword>
<dbReference type="PANTHER" id="PTHR24223:SF456">
    <property type="entry name" value="MULTIDRUG RESISTANCE-ASSOCIATED PROTEIN LETHAL(2)03659"/>
    <property type="match status" value="1"/>
</dbReference>
<dbReference type="CDD" id="cd03244">
    <property type="entry name" value="ABCC_MRP_domain2"/>
    <property type="match status" value="1"/>
</dbReference>
<comment type="subcellular location">
    <subcellularLocation>
        <location evidence="1">Membrane</location>
        <topology evidence="1">Multi-pass membrane protein</topology>
    </subcellularLocation>
</comment>
<keyword evidence="6" id="KW-1133">Transmembrane helix</keyword>
<dbReference type="PROSITE" id="PS50893">
    <property type="entry name" value="ABC_TRANSPORTER_2"/>
    <property type="match status" value="1"/>
</dbReference>
<dbReference type="GO" id="GO:0016020">
    <property type="term" value="C:membrane"/>
    <property type="evidence" value="ECO:0007669"/>
    <property type="project" value="UniProtKB-SubCell"/>
</dbReference>
<dbReference type="SUPFAM" id="SSF52540">
    <property type="entry name" value="P-loop containing nucleoside triphosphate hydrolases"/>
    <property type="match status" value="1"/>
</dbReference>
<dbReference type="InterPro" id="IPR003593">
    <property type="entry name" value="AAA+_ATPase"/>
</dbReference>
<evidence type="ECO:0000256" key="4">
    <source>
        <dbReference type="ARBA" id="ARBA00022741"/>
    </source>
</evidence>
<evidence type="ECO:0000256" key="5">
    <source>
        <dbReference type="ARBA" id="ARBA00022840"/>
    </source>
</evidence>
<reference evidence="9 10" key="1">
    <citation type="submission" date="2016-01" db="EMBL/GenBank/DDBJ databases">
        <title>Biosynthesis of antibiotic leucinostatins and their inhibition on Phytophthora in bio-control Purpureocillium lilacinum.</title>
        <authorList>
            <person name="Wang G."/>
            <person name="Liu Z."/>
            <person name="Lin R."/>
            <person name="Li E."/>
            <person name="Mao Z."/>
            <person name="Ling J."/>
            <person name="Yin W."/>
            <person name="Xie B."/>
        </authorList>
    </citation>
    <scope>NUCLEOTIDE SEQUENCE [LARGE SCALE GENOMIC DNA]</scope>
    <source>
        <strain evidence="9">PLBJ-1</strain>
    </source>
</reference>
<evidence type="ECO:0000256" key="6">
    <source>
        <dbReference type="ARBA" id="ARBA00022989"/>
    </source>
</evidence>
<name>A0A179GWJ0_PURLI</name>
<dbReference type="GO" id="GO:0042626">
    <property type="term" value="F:ATPase-coupled transmembrane transporter activity"/>
    <property type="evidence" value="ECO:0007669"/>
    <property type="project" value="TreeGrafter"/>
</dbReference>
<accession>A0A179GWJ0</accession>
<keyword evidence="7" id="KW-0472">Membrane</keyword>
<evidence type="ECO:0000313" key="10">
    <source>
        <dbReference type="Proteomes" id="UP000078240"/>
    </source>
</evidence>
<dbReference type="Proteomes" id="UP000078240">
    <property type="component" value="Unassembled WGS sequence"/>
</dbReference>
<evidence type="ECO:0000256" key="7">
    <source>
        <dbReference type="ARBA" id="ARBA00023136"/>
    </source>
</evidence>
<protein>
    <submittedName>
        <fullName evidence="9">ABC transporter</fullName>
    </submittedName>
</protein>
<evidence type="ECO:0000313" key="9">
    <source>
        <dbReference type="EMBL" id="OAQ81660.1"/>
    </source>
</evidence>
<dbReference type="FunFam" id="3.40.50.300:FF:001354">
    <property type="entry name" value="ATP-binding cassette (ABC) transporter, putative"/>
    <property type="match status" value="1"/>
</dbReference>
<dbReference type="SUPFAM" id="SSF90123">
    <property type="entry name" value="ABC transporter transmembrane region"/>
    <property type="match status" value="1"/>
</dbReference>
<dbReference type="EMBL" id="LSBH01000003">
    <property type="protein sequence ID" value="OAQ81660.1"/>
    <property type="molecule type" value="Genomic_DNA"/>
</dbReference>
<dbReference type="Gene3D" id="3.40.50.300">
    <property type="entry name" value="P-loop containing nucleotide triphosphate hydrolases"/>
    <property type="match status" value="1"/>
</dbReference>
<dbReference type="InterPro" id="IPR017871">
    <property type="entry name" value="ABC_transporter-like_CS"/>
</dbReference>
<evidence type="ECO:0000256" key="3">
    <source>
        <dbReference type="ARBA" id="ARBA00022692"/>
    </source>
</evidence>
<feature type="domain" description="ABC transporter" evidence="8">
    <location>
        <begin position="160"/>
        <end position="399"/>
    </location>
</feature>
<organism evidence="9 10">
    <name type="scientific">Purpureocillium lilacinum</name>
    <name type="common">Paecilomyces lilacinus</name>
    <dbReference type="NCBI Taxonomy" id="33203"/>
    <lineage>
        <taxon>Eukaryota</taxon>
        <taxon>Fungi</taxon>
        <taxon>Dikarya</taxon>
        <taxon>Ascomycota</taxon>
        <taxon>Pezizomycotina</taxon>
        <taxon>Sordariomycetes</taxon>
        <taxon>Hypocreomycetidae</taxon>
        <taxon>Hypocreales</taxon>
        <taxon>Ophiocordycipitaceae</taxon>
        <taxon>Purpureocillium</taxon>
    </lineage>
</organism>
<dbReference type="Gene3D" id="1.20.1560.10">
    <property type="entry name" value="ABC transporter type 1, transmembrane domain"/>
    <property type="match status" value="1"/>
</dbReference>
<evidence type="ECO:0000256" key="2">
    <source>
        <dbReference type="ARBA" id="ARBA00009726"/>
    </source>
</evidence>
<dbReference type="SMART" id="SM00382">
    <property type="entry name" value="AAA"/>
    <property type="match status" value="1"/>
</dbReference>
<evidence type="ECO:0000259" key="8">
    <source>
        <dbReference type="PROSITE" id="PS50893"/>
    </source>
</evidence>
<comment type="caution">
    <text evidence="9">The sequence shown here is derived from an EMBL/GenBank/DDBJ whole genome shotgun (WGS) entry which is preliminary data.</text>
</comment>
<dbReference type="PROSITE" id="PS00211">
    <property type="entry name" value="ABC_TRANSPORTER_1"/>
    <property type="match status" value="1"/>
</dbReference>
<dbReference type="InterPro" id="IPR003439">
    <property type="entry name" value="ABC_transporter-like_ATP-bd"/>
</dbReference>
<dbReference type="GO" id="GO:0005524">
    <property type="term" value="F:ATP binding"/>
    <property type="evidence" value="ECO:0007669"/>
    <property type="project" value="UniProtKB-KW"/>
</dbReference>
<dbReference type="GO" id="GO:0016887">
    <property type="term" value="F:ATP hydrolysis activity"/>
    <property type="evidence" value="ECO:0007669"/>
    <property type="project" value="InterPro"/>
</dbReference>
<dbReference type="PANTHER" id="PTHR24223">
    <property type="entry name" value="ATP-BINDING CASSETTE SUB-FAMILY C"/>
    <property type="match status" value="1"/>
</dbReference>
<keyword evidence="3" id="KW-0812">Transmembrane</keyword>
<dbReference type="Pfam" id="PF00005">
    <property type="entry name" value="ABC_tran"/>
    <property type="match status" value="1"/>
</dbReference>
<proteinExistence type="inferred from homology"/>
<dbReference type="InterPro" id="IPR036640">
    <property type="entry name" value="ABC1_TM_sf"/>
</dbReference>
<dbReference type="AlphaFoldDB" id="A0A179GWJ0"/>
<keyword evidence="4" id="KW-0547">Nucleotide-binding</keyword>
<comment type="similarity">
    <text evidence="2">Belongs to the ABC transporter superfamily. ABCC family. Conjugate transporter (TC 3.A.1.208) subfamily.</text>
</comment>
<gene>
    <name evidence="9" type="ORF">VFPBJ_04244</name>
</gene>
<evidence type="ECO:0000256" key="1">
    <source>
        <dbReference type="ARBA" id="ARBA00004141"/>
    </source>
</evidence>